<organism evidence="2 3">
    <name type="scientific">Polychaeton citri CBS 116435</name>
    <dbReference type="NCBI Taxonomy" id="1314669"/>
    <lineage>
        <taxon>Eukaryota</taxon>
        <taxon>Fungi</taxon>
        <taxon>Dikarya</taxon>
        <taxon>Ascomycota</taxon>
        <taxon>Pezizomycotina</taxon>
        <taxon>Dothideomycetes</taxon>
        <taxon>Dothideomycetidae</taxon>
        <taxon>Capnodiales</taxon>
        <taxon>Capnodiaceae</taxon>
        <taxon>Polychaeton</taxon>
    </lineage>
</organism>
<keyword evidence="3" id="KW-1185">Reference proteome</keyword>
<protein>
    <recommendedName>
        <fullName evidence="1">PH domain-containing protein</fullName>
    </recommendedName>
</protein>
<proteinExistence type="predicted"/>
<dbReference type="EMBL" id="MU003779">
    <property type="protein sequence ID" value="KAF2722939.1"/>
    <property type="molecule type" value="Genomic_DNA"/>
</dbReference>
<gene>
    <name evidence="2" type="ORF">K431DRAFT_283445</name>
</gene>
<accession>A0A9P4UQK2</accession>
<comment type="caution">
    <text evidence="2">The sequence shown here is derived from an EMBL/GenBank/DDBJ whole genome shotgun (WGS) entry which is preliminary data.</text>
</comment>
<dbReference type="AlphaFoldDB" id="A0A9P4UQK2"/>
<dbReference type="InterPro" id="IPR001849">
    <property type="entry name" value="PH_domain"/>
</dbReference>
<reference evidence="2" key="1">
    <citation type="journal article" date="2020" name="Stud. Mycol.">
        <title>101 Dothideomycetes genomes: a test case for predicting lifestyles and emergence of pathogens.</title>
        <authorList>
            <person name="Haridas S."/>
            <person name="Albert R."/>
            <person name="Binder M."/>
            <person name="Bloem J."/>
            <person name="Labutti K."/>
            <person name="Salamov A."/>
            <person name="Andreopoulos B."/>
            <person name="Baker S."/>
            <person name="Barry K."/>
            <person name="Bills G."/>
            <person name="Bluhm B."/>
            <person name="Cannon C."/>
            <person name="Castanera R."/>
            <person name="Culley D."/>
            <person name="Daum C."/>
            <person name="Ezra D."/>
            <person name="Gonzalez J."/>
            <person name="Henrissat B."/>
            <person name="Kuo A."/>
            <person name="Liang C."/>
            <person name="Lipzen A."/>
            <person name="Lutzoni F."/>
            <person name="Magnuson J."/>
            <person name="Mondo S."/>
            <person name="Nolan M."/>
            <person name="Ohm R."/>
            <person name="Pangilinan J."/>
            <person name="Park H.-J."/>
            <person name="Ramirez L."/>
            <person name="Alfaro M."/>
            <person name="Sun H."/>
            <person name="Tritt A."/>
            <person name="Yoshinaga Y."/>
            <person name="Zwiers L.-H."/>
            <person name="Turgeon B."/>
            <person name="Goodwin S."/>
            <person name="Spatafora J."/>
            <person name="Crous P."/>
            <person name="Grigoriev I."/>
        </authorList>
    </citation>
    <scope>NUCLEOTIDE SEQUENCE</scope>
    <source>
        <strain evidence="2">CBS 116435</strain>
    </source>
</reference>
<name>A0A9P4UQK2_9PEZI</name>
<sequence length="54" mass="6338">MEADREMSELVSWINPLAESTRSRLVAVMTAWLADPFGRSHTRCSNNDHKDWRY</sequence>
<evidence type="ECO:0000313" key="2">
    <source>
        <dbReference type="EMBL" id="KAF2722939.1"/>
    </source>
</evidence>
<evidence type="ECO:0000259" key="1">
    <source>
        <dbReference type="PROSITE" id="PS50003"/>
    </source>
</evidence>
<dbReference type="Proteomes" id="UP000799441">
    <property type="component" value="Unassembled WGS sequence"/>
</dbReference>
<feature type="domain" description="PH" evidence="1">
    <location>
        <begin position="1"/>
        <end position="22"/>
    </location>
</feature>
<dbReference type="PROSITE" id="PS50003">
    <property type="entry name" value="PH_DOMAIN"/>
    <property type="match status" value="1"/>
</dbReference>
<evidence type="ECO:0000313" key="3">
    <source>
        <dbReference type="Proteomes" id="UP000799441"/>
    </source>
</evidence>